<feature type="binding site" evidence="4">
    <location>
        <position position="294"/>
    </location>
    <ligand>
        <name>Zn(2+)</name>
        <dbReference type="ChEBI" id="CHEBI:29105"/>
    </ligand>
</feature>
<dbReference type="AlphaFoldDB" id="A0A1H6W573"/>
<comment type="catalytic activity">
    <reaction evidence="4">
        <text>S-adenosyl-L-homocysteine + H2O + H(+) = S-inosyl-L-homocysteine + NH4(+)</text>
        <dbReference type="Rhea" id="RHEA:20716"/>
        <dbReference type="ChEBI" id="CHEBI:15377"/>
        <dbReference type="ChEBI" id="CHEBI:15378"/>
        <dbReference type="ChEBI" id="CHEBI:28938"/>
        <dbReference type="ChEBI" id="CHEBI:57856"/>
        <dbReference type="ChEBI" id="CHEBI:57985"/>
        <dbReference type="EC" id="3.5.4.28"/>
    </reaction>
</comment>
<dbReference type="FunFam" id="3.20.20.140:FF:000014">
    <property type="entry name" value="5-methylthioadenosine/S-adenosylhomocysteine deaminase"/>
    <property type="match status" value="1"/>
</dbReference>
<dbReference type="Gene3D" id="2.30.40.10">
    <property type="entry name" value="Urease, subunit C, domain 1"/>
    <property type="match status" value="1"/>
</dbReference>
<dbReference type="PANTHER" id="PTHR43794:SF11">
    <property type="entry name" value="AMIDOHYDROLASE-RELATED DOMAIN-CONTAINING PROTEIN"/>
    <property type="match status" value="1"/>
</dbReference>
<dbReference type="InterPro" id="IPR023512">
    <property type="entry name" value="Deaminase_MtaD/DadD"/>
</dbReference>
<dbReference type="CDD" id="cd01298">
    <property type="entry name" value="ATZ_TRZ_like"/>
    <property type="match status" value="1"/>
</dbReference>
<dbReference type="InterPro" id="IPR050287">
    <property type="entry name" value="MTA/SAH_deaminase"/>
</dbReference>
<sequence length="424" mass="46471">MNILIKQATVLLPDGTVKETDIAIEDDLIAKVGTIAPDWHIDREINATNKLVTPGLVNTHTHASMTLLRSYADDMQLMDWLQNKIWPIEAKMRKNDIYWGAMLAIAEMIKTGTTTFADMYADMEKVGEAVAETGIRAVLSRGLIGSAPNGNKALEENKELFQTYHNRADGRITVMFGPHAPYTCPPDYIKKVVKEAQSLGAEIHMHLSETIGEVENCVKEYQKSPIALMEELGLFDCGVLAAHCVHVSDEDILIMKKHDVRVAHNPGSNMKLASGIAPITKMLDAGICVGLGTDGASSNNNLDLLEELRLTTLLHKVNQYDPLAIPAAKGIQLATEYGAKAVGLPKVGKIEKGYKADLTLFDMSGTKWCPRHDIVSLLAYSANSSSVDTVLINGKIVLDKGILVTMDEERVMYEANRCAMNLLK</sequence>
<evidence type="ECO:0000256" key="4">
    <source>
        <dbReference type="HAMAP-Rule" id="MF_01281"/>
    </source>
</evidence>
<reference evidence="6 7" key="1">
    <citation type="submission" date="2016-10" db="EMBL/GenBank/DDBJ databases">
        <authorList>
            <person name="de Groot N.N."/>
        </authorList>
    </citation>
    <scope>NUCLEOTIDE SEQUENCE [LARGE SCALE GENOMIC DNA]</scope>
    <source>
        <strain evidence="6 7">DSM 2179</strain>
    </source>
</reference>
<dbReference type="GO" id="GO:0046872">
    <property type="term" value="F:metal ion binding"/>
    <property type="evidence" value="ECO:0007669"/>
    <property type="project" value="UniProtKB-KW"/>
</dbReference>
<comment type="caution">
    <text evidence="4">Lacks conserved residue(s) required for the propagation of feature annotation.</text>
</comment>
<feature type="binding site" evidence="4">
    <location>
        <position position="89"/>
    </location>
    <ligand>
        <name>substrate</name>
    </ligand>
</feature>
<evidence type="ECO:0000259" key="5">
    <source>
        <dbReference type="Pfam" id="PF01979"/>
    </source>
</evidence>
<feature type="binding site" evidence="4">
    <location>
        <position position="206"/>
    </location>
    <ligand>
        <name>Zn(2+)</name>
        <dbReference type="ChEBI" id="CHEBI:29105"/>
    </ligand>
</feature>
<dbReference type="Pfam" id="PF01979">
    <property type="entry name" value="Amidohydro_1"/>
    <property type="match status" value="1"/>
</dbReference>
<dbReference type="STRING" id="84035.SAMN05660742_103238"/>
<feature type="binding site" evidence="4">
    <location>
        <position position="141"/>
    </location>
    <ligand>
        <name>substrate</name>
    </ligand>
</feature>
<feature type="binding site" evidence="4">
    <location>
        <position position="179"/>
    </location>
    <ligand>
        <name>substrate</name>
    </ligand>
</feature>
<dbReference type="GO" id="GO:0050270">
    <property type="term" value="F:S-adenosylhomocysteine deaminase activity"/>
    <property type="evidence" value="ECO:0007669"/>
    <property type="project" value="UniProtKB-UniRule"/>
</dbReference>
<dbReference type="EMBL" id="FNZK01000003">
    <property type="protein sequence ID" value="SEJ12053.1"/>
    <property type="molecule type" value="Genomic_DNA"/>
</dbReference>
<dbReference type="HAMAP" id="MF_01281">
    <property type="entry name" value="MTA_SAH_deamin"/>
    <property type="match status" value="1"/>
</dbReference>
<feature type="binding site" evidence="4">
    <location>
        <position position="60"/>
    </location>
    <ligand>
        <name>Zn(2+)</name>
        <dbReference type="ChEBI" id="CHEBI:29105"/>
    </ligand>
</feature>
<feature type="binding site" evidence="4">
    <location>
        <position position="209"/>
    </location>
    <ligand>
        <name>substrate</name>
    </ligand>
</feature>
<keyword evidence="1 4" id="KW-0479">Metal-binding</keyword>
<dbReference type="SUPFAM" id="SSF51556">
    <property type="entry name" value="Metallo-dependent hydrolases"/>
    <property type="match status" value="1"/>
</dbReference>
<dbReference type="Gene3D" id="3.20.20.140">
    <property type="entry name" value="Metal-dependent hydrolases"/>
    <property type="match status" value="1"/>
</dbReference>
<dbReference type="GO" id="GO:0090614">
    <property type="term" value="F:5'-methylthioadenosine deaminase activity"/>
    <property type="evidence" value="ECO:0007669"/>
    <property type="project" value="UniProtKB-UniRule"/>
</dbReference>
<protein>
    <recommendedName>
        <fullName evidence="4">5-methylthioadenosine/S-adenosylhomocysteine deaminase</fullName>
        <shortName evidence="4">MTA/SAH deaminase</shortName>
        <ecNumber evidence="4">3.5.4.28</ecNumber>
        <ecNumber evidence="4">3.5.4.31</ecNumber>
    </recommendedName>
</protein>
<dbReference type="InterPro" id="IPR011059">
    <property type="entry name" value="Metal-dep_hydrolase_composite"/>
</dbReference>
<comment type="catalytic activity">
    <reaction evidence="4">
        <text>S-methyl-5'-thioadenosine + H2O + H(+) = S-methyl-5'-thioinosine + NH4(+)</text>
        <dbReference type="Rhea" id="RHEA:25025"/>
        <dbReference type="ChEBI" id="CHEBI:15377"/>
        <dbReference type="ChEBI" id="CHEBI:15378"/>
        <dbReference type="ChEBI" id="CHEBI:17509"/>
        <dbReference type="ChEBI" id="CHEBI:28938"/>
        <dbReference type="ChEBI" id="CHEBI:48595"/>
        <dbReference type="EC" id="3.5.4.31"/>
    </reaction>
</comment>
<accession>A0A1H6W573</accession>
<dbReference type="InterPro" id="IPR032466">
    <property type="entry name" value="Metal_Hydrolase"/>
</dbReference>
<evidence type="ECO:0000313" key="7">
    <source>
        <dbReference type="Proteomes" id="UP000199662"/>
    </source>
</evidence>
<evidence type="ECO:0000256" key="3">
    <source>
        <dbReference type="ARBA" id="ARBA00022833"/>
    </source>
</evidence>
<dbReference type="PANTHER" id="PTHR43794">
    <property type="entry name" value="AMINOHYDROLASE SSNA-RELATED"/>
    <property type="match status" value="1"/>
</dbReference>
<dbReference type="Proteomes" id="UP000199662">
    <property type="component" value="Unassembled WGS sequence"/>
</dbReference>
<proteinExistence type="inferred from homology"/>
<comment type="function">
    <text evidence="4">Catalyzes the deamination of 5-methylthioadenosine and S-adenosyl-L-homocysteine into 5-methylthioinosine and S-inosyl-L-homocysteine, respectively. Is also able to deaminate adenosine.</text>
</comment>
<evidence type="ECO:0000256" key="1">
    <source>
        <dbReference type="ARBA" id="ARBA00022723"/>
    </source>
</evidence>
<feature type="domain" description="Amidohydrolase-related" evidence="5">
    <location>
        <begin position="51"/>
        <end position="397"/>
    </location>
</feature>
<gene>
    <name evidence="4" type="primary">mtaD</name>
    <name evidence="6" type="ORF">SAMN05660742_103238</name>
</gene>
<feature type="binding site" evidence="4">
    <location>
        <position position="62"/>
    </location>
    <ligand>
        <name>Zn(2+)</name>
        <dbReference type="ChEBI" id="CHEBI:29105"/>
    </ligand>
</feature>
<evidence type="ECO:0000313" key="6">
    <source>
        <dbReference type="EMBL" id="SEJ12053.1"/>
    </source>
</evidence>
<keyword evidence="7" id="KW-1185">Reference proteome</keyword>
<keyword evidence="2 4" id="KW-0378">Hydrolase</keyword>
<name>A0A1H6W573_9FIRM</name>
<evidence type="ECO:0000256" key="2">
    <source>
        <dbReference type="ARBA" id="ARBA00022801"/>
    </source>
</evidence>
<dbReference type="SUPFAM" id="SSF51338">
    <property type="entry name" value="Composite domain of metallo-dependent hydrolases"/>
    <property type="match status" value="1"/>
</dbReference>
<comment type="cofactor">
    <cofactor evidence="4">
        <name>Zn(2+)</name>
        <dbReference type="ChEBI" id="CHEBI:29105"/>
    </cofactor>
    <text evidence="4">Binds 1 zinc ion per subunit.</text>
</comment>
<feature type="binding site" evidence="4">
    <location>
        <position position="294"/>
    </location>
    <ligand>
        <name>substrate</name>
    </ligand>
</feature>
<organism evidence="6 7">
    <name type="scientific">Propionispira arboris</name>
    <dbReference type="NCBI Taxonomy" id="84035"/>
    <lineage>
        <taxon>Bacteria</taxon>
        <taxon>Bacillati</taxon>
        <taxon>Bacillota</taxon>
        <taxon>Negativicutes</taxon>
        <taxon>Selenomonadales</taxon>
        <taxon>Selenomonadaceae</taxon>
        <taxon>Propionispira</taxon>
    </lineage>
</organism>
<dbReference type="InterPro" id="IPR006680">
    <property type="entry name" value="Amidohydro-rel"/>
</dbReference>
<dbReference type="RefSeq" id="WP_091829649.1">
    <property type="nucleotide sequence ID" value="NZ_FNZK01000003.1"/>
</dbReference>
<dbReference type="EC" id="3.5.4.31" evidence="4"/>
<dbReference type="EC" id="3.5.4.28" evidence="4"/>
<comment type="similarity">
    <text evidence="4">Belongs to the metallo-dependent hydrolases superfamily. MTA/SAH deaminase family.</text>
</comment>
<keyword evidence="3 4" id="KW-0862">Zinc</keyword>